<sequence>MGNSTIMHDERLRLAEVDRLTSDLVSGSDPVLNSVVAMLCGHFEVPTALVSIIDRNYQVFKARVGMVAERTPREMSFCALELEQDTVLEICDALTDARTIDNPLVQGDPYIRYYAGAPLVIKPGLSLGRLCIIDQAARPSLSERDQALLRSAAQIVVSRLQSIHEQHFYDSMTGLPNRRRFEADFAGCASVAGQVAVFIEPISAAGMDRLVKALGIEFFASFMLAVKEALLAALPPGSRLYRPSTLGFLTLIECNDMASLPARLGAIVAALSGPLHSGNVPVFADVGMSVLEPGGGTDASLDTLRLMASMTDAARRSERRWLVYDPLVDTSQRRSTALLNALEPALVAADQLRLVYQPRVDLNSKRCVAVEALLRWKHPTMGEISPAEFIPLAETTASIRGITRWVIWHVCQQMRRWRAEGLQMTVSLNISALDLADGHLFEYLSRTLGEFGVDPRRIELEFTESALVTDFDQVQQQLQRFRTLGVAIGIDDFGSGYSNWVYLRIIPATSVKLDRSLLANLQPGNNEWHIIRGLVSLLRDLRLTVVAEGIETDLHHHLLRGWGCEQGQGYFYAKPMPPAELETWLQKDCCVPMT</sequence>
<dbReference type="Gene3D" id="3.30.70.270">
    <property type="match status" value="1"/>
</dbReference>
<evidence type="ECO:0000313" key="3">
    <source>
        <dbReference type="Proteomes" id="UP000237194"/>
    </source>
</evidence>
<dbReference type="Pfam" id="PF00563">
    <property type="entry name" value="EAL"/>
    <property type="match status" value="1"/>
</dbReference>
<dbReference type="InterPro" id="IPR043128">
    <property type="entry name" value="Rev_trsase/Diguanyl_cyclase"/>
</dbReference>
<feature type="domain" description="EAL" evidence="1">
    <location>
        <begin position="335"/>
        <end position="589"/>
    </location>
</feature>
<dbReference type="SUPFAM" id="SSF141868">
    <property type="entry name" value="EAL domain-like"/>
    <property type="match status" value="1"/>
</dbReference>
<dbReference type="InterPro" id="IPR000160">
    <property type="entry name" value="GGDEF_dom"/>
</dbReference>
<evidence type="ECO:0000259" key="1">
    <source>
        <dbReference type="PROSITE" id="PS50883"/>
    </source>
</evidence>
<gene>
    <name evidence="2" type="ORF">BGP80_12015</name>
</gene>
<proteinExistence type="predicted"/>
<dbReference type="PROSITE" id="PS50883">
    <property type="entry name" value="EAL"/>
    <property type="match status" value="1"/>
</dbReference>
<dbReference type="InterPro" id="IPR001633">
    <property type="entry name" value="EAL_dom"/>
</dbReference>
<dbReference type="PANTHER" id="PTHR33121">
    <property type="entry name" value="CYCLIC DI-GMP PHOSPHODIESTERASE PDEF"/>
    <property type="match status" value="1"/>
</dbReference>
<comment type="caution">
    <text evidence="2">The sequence shown here is derived from an EMBL/GenBank/DDBJ whole genome shotgun (WGS) entry which is preliminary data.</text>
</comment>
<dbReference type="Gene3D" id="3.20.20.450">
    <property type="entry name" value="EAL domain"/>
    <property type="match status" value="1"/>
</dbReference>
<dbReference type="RefSeq" id="WP_258035077.1">
    <property type="nucleotide sequence ID" value="NZ_MIND01000018.1"/>
</dbReference>
<dbReference type="CDD" id="cd01948">
    <property type="entry name" value="EAL"/>
    <property type="match status" value="1"/>
</dbReference>
<dbReference type="EMBL" id="MIND01000018">
    <property type="protein sequence ID" value="POF88652.1"/>
    <property type="molecule type" value="Genomic_DNA"/>
</dbReference>
<dbReference type="SMART" id="SM00267">
    <property type="entry name" value="GGDEF"/>
    <property type="match status" value="1"/>
</dbReference>
<protein>
    <submittedName>
        <fullName evidence="2">Diguanylate phosphodiesterase</fullName>
    </submittedName>
</protein>
<dbReference type="InterPro" id="IPR050706">
    <property type="entry name" value="Cyclic-di-GMP_PDE-like"/>
</dbReference>
<dbReference type="Gene3D" id="3.30.450.40">
    <property type="match status" value="1"/>
</dbReference>
<reference evidence="2 3" key="2">
    <citation type="submission" date="2018-03" db="EMBL/GenBank/DDBJ databases">
        <title>Draft genome of Pseudomonas putida strain KT-27.</title>
        <authorList>
            <person name="Yoshizawa S."/>
            <person name="Khan N.H."/>
            <person name="Nishimura M."/>
            <person name="Chiura H.X."/>
            <person name="Ogura Y."/>
            <person name="Hayashi T."/>
            <person name="Kogure K."/>
        </authorList>
    </citation>
    <scope>NUCLEOTIDE SEQUENCE [LARGE SCALE GENOMIC DNA]</scope>
    <source>
        <strain evidence="2 3">KT-27</strain>
    </source>
</reference>
<dbReference type="SUPFAM" id="SSF55781">
    <property type="entry name" value="GAF domain-like"/>
    <property type="match status" value="1"/>
</dbReference>
<dbReference type="InterPro" id="IPR035919">
    <property type="entry name" value="EAL_sf"/>
</dbReference>
<evidence type="ECO:0000313" key="2">
    <source>
        <dbReference type="EMBL" id="POF88652.1"/>
    </source>
</evidence>
<organism evidence="2 3">
    <name type="scientific">Pseudomonas putida</name>
    <name type="common">Arthrobacter siderocapsulatus</name>
    <dbReference type="NCBI Taxonomy" id="303"/>
    <lineage>
        <taxon>Bacteria</taxon>
        <taxon>Pseudomonadati</taxon>
        <taxon>Pseudomonadota</taxon>
        <taxon>Gammaproteobacteria</taxon>
        <taxon>Pseudomonadales</taxon>
        <taxon>Pseudomonadaceae</taxon>
        <taxon>Pseudomonas</taxon>
    </lineage>
</organism>
<name>A0A2S3WCJ4_PSEPU</name>
<dbReference type="AlphaFoldDB" id="A0A2S3WCJ4"/>
<dbReference type="GO" id="GO:0071111">
    <property type="term" value="F:cyclic-guanylate-specific phosphodiesterase activity"/>
    <property type="evidence" value="ECO:0007669"/>
    <property type="project" value="InterPro"/>
</dbReference>
<dbReference type="Proteomes" id="UP000237194">
    <property type="component" value="Unassembled WGS sequence"/>
</dbReference>
<accession>A0A2S3WCJ4</accession>
<dbReference type="SMART" id="SM00052">
    <property type="entry name" value="EAL"/>
    <property type="match status" value="1"/>
</dbReference>
<dbReference type="PANTHER" id="PTHR33121:SF19">
    <property type="entry name" value="CYCLIC DI-GMP PHOSPHODIESTERASE PA2567"/>
    <property type="match status" value="1"/>
</dbReference>
<reference evidence="2 3" key="1">
    <citation type="submission" date="2016-08" db="EMBL/GenBank/DDBJ databases">
        <authorList>
            <person name="Seilhamer J.J."/>
        </authorList>
    </citation>
    <scope>NUCLEOTIDE SEQUENCE [LARGE SCALE GENOMIC DNA]</scope>
    <source>
        <strain evidence="2 3">KT-27</strain>
    </source>
</reference>
<dbReference type="InterPro" id="IPR029016">
    <property type="entry name" value="GAF-like_dom_sf"/>
</dbReference>